<proteinExistence type="predicted"/>
<gene>
    <name evidence="1" type="ORF">OsJ_28483</name>
</gene>
<sequence>MVAGARGWRRWSEVADDARGLRRWCPAVVGWRWRRPTIGGGGQSTGMDETAPDGQICIPNLVEDGSDARRTGDGAVALGGREVFSVGSTYEPSKVRKTCIRIYTRINPILRNKTMTSNILSMEKRNTTNVDSSDPDKDAAWWGIPQAPRYGRQLCCPMIRIGKACRQQDGRDPQYWMGTVGVQQAVGKLLHPRVQN</sequence>
<reference evidence="1" key="2">
    <citation type="submission" date="2008-12" db="EMBL/GenBank/DDBJ databases">
        <title>Improved gene annotation of the rice (Oryza sativa) genomes.</title>
        <authorList>
            <person name="Wang J."/>
            <person name="Li R."/>
            <person name="Fan W."/>
            <person name="Huang Q."/>
            <person name="Zhang J."/>
            <person name="Zhou Y."/>
            <person name="Hu Y."/>
            <person name="Zi S."/>
            <person name="Li J."/>
            <person name="Ni P."/>
            <person name="Zheng H."/>
            <person name="Zhang Y."/>
            <person name="Zhao M."/>
            <person name="Hao Q."/>
            <person name="McDermott J."/>
            <person name="Samudrala R."/>
            <person name="Kristiansen K."/>
            <person name="Wong G.K.-S."/>
        </authorList>
    </citation>
    <scope>NUCLEOTIDE SEQUENCE</scope>
</reference>
<name>B9G291_ORYSJ</name>
<accession>B9G291</accession>
<dbReference type="Proteomes" id="UP000007752">
    <property type="component" value="Chromosome 9"/>
</dbReference>
<dbReference type="EMBL" id="CM000146">
    <property type="protein sequence ID" value="EEE69237.1"/>
    <property type="molecule type" value="Genomic_DNA"/>
</dbReference>
<dbReference type="AlphaFoldDB" id="B9G291"/>
<reference evidence="1" key="1">
    <citation type="journal article" date="2005" name="PLoS Biol.">
        <title>The genomes of Oryza sativa: a history of duplications.</title>
        <authorList>
            <person name="Yu J."/>
            <person name="Wang J."/>
            <person name="Lin W."/>
            <person name="Li S."/>
            <person name="Li H."/>
            <person name="Zhou J."/>
            <person name="Ni P."/>
            <person name="Dong W."/>
            <person name="Hu S."/>
            <person name="Zeng C."/>
            <person name="Zhang J."/>
            <person name="Zhang Y."/>
            <person name="Li R."/>
            <person name="Xu Z."/>
            <person name="Li S."/>
            <person name="Li X."/>
            <person name="Zheng H."/>
            <person name="Cong L."/>
            <person name="Lin L."/>
            <person name="Yin J."/>
            <person name="Geng J."/>
            <person name="Li G."/>
            <person name="Shi J."/>
            <person name="Liu J."/>
            <person name="Lv H."/>
            <person name="Li J."/>
            <person name="Wang J."/>
            <person name="Deng Y."/>
            <person name="Ran L."/>
            <person name="Shi X."/>
            <person name="Wang X."/>
            <person name="Wu Q."/>
            <person name="Li C."/>
            <person name="Ren X."/>
            <person name="Wang J."/>
            <person name="Wang X."/>
            <person name="Li D."/>
            <person name="Liu D."/>
            <person name="Zhang X."/>
            <person name="Ji Z."/>
            <person name="Zhao W."/>
            <person name="Sun Y."/>
            <person name="Zhang Z."/>
            <person name="Bao J."/>
            <person name="Han Y."/>
            <person name="Dong L."/>
            <person name="Ji J."/>
            <person name="Chen P."/>
            <person name="Wu S."/>
            <person name="Liu J."/>
            <person name="Xiao Y."/>
            <person name="Bu D."/>
            <person name="Tan J."/>
            <person name="Yang L."/>
            <person name="Ye C."/>
            <person name="Zhang J."/>
            <person name="Xu J."/>
            <person name="Zhou Y."/>
            <person name="Yu Y."/>
            <person name="Zhang B."/>
            <person name="Zhuang S."/>
            <person name="Wei H."/>
            <person name="Liu B."/>
            <person name="Lei M."/>
            <person name="Yu H."/>
            <person name="Li Y."/>
            <person name="Xu H."/>
            <person name="Wei S."/>
            <person name="He X."/>
            <person name="Fang L."/>
            <person name="Zhang Z."/>
            <person name="Zhang Y."/>
            <person name="Huang X."/>
            <person name="Su Z."/>
            <person name="Tong W."/>
            <person name="Li J."/>
            <person name="Tong Z."/>
            <person name="Li S."/>
            <person name="Ye J."/>
            <person name="Wang L."/>
            <person name="Fang L."/>
            <person name="Lei T."/>
            <person name="Chen C."/>
            <person name="Chen H."/>
            <person name="Xu Z."/>
            <person name="Li H."/>
            <person name="Huang H."/>
            <person name="Zhang F."/>
            <person name="Xu H."/>
            <person name="Li N."/>
            <person name="Zhao C."/>
            <person name="Li S."/>
            <person name="Dong L."/>
            <person name="Huang Y."/>
            <person name="Li L."/>
            <person name="Xi Y."/>
            <person name="Qi Q."/>
            <person name="Li W."/>
            <person name="Zhang B."/>
            <person name="Hu W."/>
            <person name="Zhang Y."/>
            <person name="Tian X."/>
            <person name="Jiao Y."/>
            <person name="Liang X."/>
            <person name="Jin J."/>
            <person name="Gao L."/>
            <person name="Zheng W."/>
            <person name="Hao B."/>
            <person name="Liu S."/>
            <person name="Wang W."/>
            <person name="Yuan L."/>
            <person name="Cao M."/>
            <person name="McDermott J."/>
            <person name="Samudrala R."/>
            <person name="Wang J."/>
            <person name="Wong G.K."/>
            <person name="Yang H."/>
        </authorList>
    </citation>
    <scope>NUCLEOTIDE SEQUENCE [LARGE SCALE GENOMIC DNA]</scope>
</reference>
<evidence type="ECO:0000313" key="1">
    <source>
        <dbReference type="EMBL" id="EEE69237.1"/>
    </source>
</evidence>
<protein>
    <submittedName>
        <fullName evidence="1">Uncharacterized protein</fullName>
    </submittedName>
</protein>
<organism evidence="1">
    <name type="scientific">Oryza sativa subsp. japonica</name>
    <name type="common">Rice</name>
    <dbReference type="NCBI Taxonomy" id="39947"/>
    <lineage>
        <taxon>Eukaryota</taxon>
        <taxon>Viridiplantae</taxon>
        <taxon>Streptophyta</taxon>
        <taxon>Embryophyta</taxon>
        <taxon>Tracheophyta</taxon>
        <taxon>Spermatophyta</taxon>
        <taxon>Magnoliopsida</taxon>
        <taxon>Liliopsida</taxon>
        <taxon>Poales</taxon>
        <taxon>Poaceae</taxon>
        <taxon>BOP clade</taxon>
        <taxon>Oryzoideae</taxon>
        <taxon>Oryzeae</taxon>
        <taxon>Oryzinae</taxon>
        <taxon>Oryza</taxon>
        <taxon>Oryza sativa</taxon>
    </lineage>
</organism>